<gene>
    <name evidence="1" type="ORF">GSPATT00020381001</name>
</gene>
<dbReference type="InParanoid" id="A0DUJ2"/>
<dbReference type="EMBL" id="CT868585">
    <property type="protein sequence ID" value="CAK86709.1"/>
    <property type="molecule type" value="Genomic_DNA"/>
</dbReference>
<reference evidence="1 2" key="1">
    <citation type="journal article" date="2006" name="Nature">
        <title>Global trends of whole-genome duplications revealed by the ciliate Paramecium tetraurelia.</title>
        <authorList>
            <consortium name="Genoscope"/>
            <person name="Aury J.-M."/>
            <person name="Jaillon O."/>
            <person name="Duret L."/>
            <person name="Noel B."/>
            <person name="Jubin C."/>
            <person name="Porcel B.M."/>
            <person name="Segurens B."/>
            <person name="Daubin V."/>
            <person name="Anthouard V."/>
            <person name="Aiach N."/>
            <person name="Arnaiz O."/>
            <person name="Billaut A."/>
            <person name="Beisson J."/>
            <person name="Blanc I."/>
            <person name="Bouhouche K."/>
            <person name="Camara F."/>
            <person name="Duharcourt S."/>
            <person name="Guigo R."/>
            <person name="Gogendeau D."/>
            <person name="Katinka M."/>
            <person name="Keller A.-M."/>
            <person name="Kissmehl R."/>
            <person name="Klotz C."/>
            <person name="Koll F."/>
            <person name="Le Moue A."/>
            <person name="Lepere C."/>
            <person name="Malinsky S."/>
            <person name="Nowacki M."/>
            <person name="Nowak J.K."/>
            <person name="Plattner H."/>
            <person name="Poulain J."/>
            <person name="Ruiz F."/>
            <person name="Serrano V."/>
            <person name="Zagulski M."/>
            <person name="Dessen P."/>
            <person name="Betermier M."/>
            <person name="Weissenbach J."/>
            <person name="Scarpelli C."/>
            <person name="Schachter V."/>
            <person name="Sperling L."/>
            <person name="Meyer E."/>
            <person name="Cohen J."/>
            <person name="Wincker P."/>
        </authorList>
    </citation>
    <scope>NUCLEOTIDE SEQUENCE [LARGE SCALE GENOMIC DNA]</scope>
    <source>
        <strain evidence="1 2">Stock d4-2</strain>
    </source>
</reference>
<sequence length="114" mass="13303">MNNPQMYLNLLISNPIIPKCRPYDPILDVGRKVSWMLDKFEDEYEQIESQINNFIYFLNCTHLLILAENTTPQMPCHIAQQIHSSHSLQMFSLIIGKILQLPHSKTCLSFLTRI</sequence>
<evidence type="ECO:0000313" key="2">
    <source>
        <dbReference type="Proteomes" id="UP000000600"/>
    </source>
</evidence>
<evidence type="ECO:0000313" key="1">
    <source>
        <dbReference type="EMBL" id="CAK86709.1"/>
    </source>
</evidence>
<dbReference type="KEGG" id="ptm:GSPATT00020381001"/>
<dbReference type="OrthoDB" id="312955at2759"/>
<proteinExistence type="predicted"/>
<name>A0DUJ2_PARTE</name>
<keyword evidence="2" id="KW-1185">Reference proteome</keyword>
<protein>
    <submittedName>
        <fullName evidence="1">Uncharacterized protein</fullName>
    </submittedName>
</protein>
<organism evidence="1 2">
    <name type="scientific">Paramecium tetraurelia</name>
    <dbReference type="NCBI Taxonomy" id="5888"/>
    <lineage>
        <taxon>Eukaryota</taxon>
        <taxon>Sar</taxon>
        <taxon>Alveolata</taxon>
        <taxon>Ciliophora</taxon>
        <taxon>Intramacronucleata</taxon>
        <taxon>Oligohymenophorea</taxon>
        <taxon>Peniculida</taxon>
        <taxon>Parameciidae</taxon>
        <taxon>Paramecium</taxon>
    </lineage>
</organism>
<dbReference type="RefSeq" id="XP_001454106.1">
    <property type="nucleotide sequence ID" value="XM_001454069.1"/>
</dbReference>
<accession>A0DUJ2</accession>
<dbReference type="HOGENOM" id="CLU_2125885_0_0_1"/>
<dbReference type="AlphaFoldDB" id="A0DUJ2"/>
<dbReference type="Proteomes" id="UP000000600">
    <property type="component" value="Unassembled WGS sequence"/>
</dbReference>
<dbReference type="GeneID" id="5039891"/>